<feature type="compositionally biased region" description="Acidic residues" evidence="1">
    <location>
        <begin position="96"/>
        <end position="105"/>
    </location>
</feature>
<reference evidence="2 3" key="1">
    <citation type="submission" date="2016-08" db="EMBL/GenBank/DDBJ databases">
        <title>A Parts List for Fungal Cellulosomes Revealed by Comparative Genomics.</title>
        <authorList>
            <consortium name="DOE Joint Genome Institute"/>
            <person name="Haitjema C.H."/>
            <person name="Gilmore S.P."/>
            <person name="Henske J.K."/>
            <person name="Solomon K.V."/>
            <person name="De Groot R."/>
            <person name="Kuo A."/>
            <person name="Mondo S.J."/>
            <person name="Salamov A.A."/>
            <person name="Labutti K."/>
            <person name="Zhao Z."/>
            <person name="Chiniquy J."/>
            <person name="Barry K."/>
            <person name="Brewer H.M."/>
            <person name="Purvine S.O."/>
            <person name="Wright A.T."/>
            <person name="Boxma B."/>
            <person name="Van Alen T."/>
            <person name="Hackstein J.H."/>
            <person name="Baker S.E."/>
            <person name="Grigoriev I.V."/>
            <person name="O'Malley M.A."/>
        </authorList>
    </citation>
    <scope>NUCLEOTIDE SEQUENCE [LARGE SCALE GENOMIC DNA]</scope>
    <source>
        <strain evidence="2 3">G1</strain>
    </source>
</reference>
<feature type="compositionally biased region" description="Low complexity" evidence="1">
    <location>
        <begin position="128"/>
        <end position="147"/>
    </location>
</feature>
<accession>A0A1Y1ZR41</accession>
<evidence type="ECO:0000256" key="1">
    <source>
        <dbReference type="SAM" id="MobiDB-lite"/>
    </source>
</evidence>
<protein>
    <submittedName>
        <fullName evidence="2">Uncharacterized protein</fullName>
    </submittedName>
</protein>
<proteinExistence type="predicted"/>
<dbReference type="STRING" id="1754190.A0A1Y1ZR41"/>
<feature type="compositionally biased region" description="Basic and acidic residues" evidence="1">
    <location>
        <begin position="106"/>
        <end position="127"/>
    </location>
</feature>
<name>A0A1Y1ZR41_9FUNG</name>
<sequence>MKENVDKNYKLTEKERIIVTIPEFHNIVVSIDDWDSSGFYKEYIEKLEEENDDNFSDMLYEEENDINEDSFIENNENDTLPKEQKDEKDINKDVEMNTDEDSDSTDNEKSNLEDQKNEMNYELERTSNSDSEISNSSGISSRSGSNDNYEDLDEKNEKEQESKIISNEDYDSDLNDDAYDINNNEQYMEKARKLIKQFTINSSYIIADHLLYRYETIVSKVIYRHLKAIIIKKYKGVYNQPCLVKSIEWYKRAIIPFQNIIYLPNCNNTK</sequence>
<organism evidence="2 3">
    <name type="scientific">Neocallimastix californiae</name>
    <dbReference type="NCBI Taxonomy" id="1754190"/>
    <lineage>
        <taxon>Eukaryota</taxon>
        <taxon>Fungi</taxon>
        <taxon>Fungi incertae sedis</taxon>
        <taxon>Chytridiomycota</taxon>
        <taxon>Chytridiomycota incertae sedis</taxon>
        <taxon>Neocallimastigomycetes</taxon>
        <taxon>Neocallimastigales</taxon>
        <taxon>Neocallimastigaceae</taxon>
        <taxon>Neocallimastix</taxon>
    </lineage>
</organism>
<feature type="compositionally biased region" description="Basic and acidic residues" evidence="1">
    <location>
        <begin position="79"/>
        <end position="95"/>
    </location>
</feature>
<dbReference type="AlphaFoldDB" id="A0A1Y1ZR41"/>
<gene>
    <name evidence="2" type="ORF">LY90DRAFT_518289</name>
</gene>
<dbReference type="EMBL" id="MCOG01000368">
    <property type="protein sequence ID" value="ORY12664.1"/>
    <property type="molecule type" value="Genomic_DNA"/>
</dbReference>
<dbReference type="Proteomes" id="UP000193920">
    <property type="component" value="Unassembled WGS sequence"/>
</dbReference>
<evidence type="ECO:0000313" key="2">
    <source>
        <dbReference type="EMBL" id="ORY12664.1"/>
    </source>
</evidence>
<comment type="caution">
    <text evidence="2">The sequence shown here is derived from an EMBL/GenBank/DDBJ whole genome shotgun (WGS) entry which is preliminary data.</text>
</comment>
<feature type="region of interest" description="Disordered" evidence="1">
    <location>
        <begin position="67"/>
        <end position="163"/>
    </location>
</feature>
<evidence type="ECO:0000313" key="3">
    <source>
        <dbReference type="Proteomes" id="UP000193920"/>
    </source>
</evidence>
<keyword evidence="3" id="KW-1185">Reference proteome</keyword>